<organism evidence="1 2">
    <name type="scientific">Coemansia spiralis</name>
    <dbReference type="NCBI Taxonomy" id="417178"/>
    <lineage>
        <taxon>Eukaryota</taxon>
        <taxon>Fungi</taxon>
        <taxon>Fungi incertae sedis</taxon>
        <taxon>Zoopagomycota</taxon>
        <taxon>Kickxellomycotina</taxon>
        <taxon>Kickxellomycetes</taxon>
        <taxon>Kickxellales</taxon>
        <taxon>Kickxellaceae</taxon>
        <taxon>Coemansia</taxon>
    </lineage>
</organism>
<dbReference type="Proteomes" id="UP001151518">
    <property type="component" value="Unassembled WGS sequence"/>
</dbReference>
<sequence>MAELLRRDNQELGVPIVIIGDLNSRLGNTTGDRASNKRGRALQAHLEGMQAEIINNRLSAPQYTFNGRGSSIIELIIVEEPANRLISDFWVVKTNSQDETRNMTSMMSDHNALGCEIQLPSATTQLAKKRLRIERLQTAEGPHKNYNQLLASGLVEWTKGTDSLVLRNPMAMTATEATAELDKCNNEFCRIIRDELEKSVGRTRAPKAGRPLWWTRRISTLRNRMITGYQHYRATAERDQHHNLIEMRCAFEDYLQAQEDFHSACKQAALNWWRTKQQQLTSGKAATLMKHSRSIRAKKGGISPTGIVDEQLRPVDAVAKHFSEVLNYNATDLEIDSKEREQHLSQVHSSPITEEAVRRAIKRCGANKASDLDELQVEAFTASKVAQKALAKMIQACWHLSHATGMEQVASDTNL</sequence>
<accession>A0A9W8G3U7</accession>
<dbReference type="EMBL" id="JANBTW010000021">
    <property type="protein sequence ID" value="KAJ2678380.1"/>
    <property type="molecule type" value="Genomic_DNA"/>
</dbReference>
<dbReference type="OrthoDB" id="5557186at2759"/>
<evidence type="ECO:0000313" key="1">
    <source>
        <dbReference type="EMBL" id="KAJ2678380.1"/>
    </source>
</evidence>
<protein>
    <recommendedName>
        <fullName evidence="3">Endonuclease/exonuclease/phosphatase domain-containing protein</fullName>
    </recommendedName>
</protein>
<evidence type="ECO:0000313" key="2">
    <source>
        <dbReference type="Proteomes" id="UP001151518"/>
    </source>
</evidence>
<dbReference type="SUPFAM" id="SSF56219">
    <property type="entry name" value="DNase I-like"/>
    <property type="match status" value="1"/>
</dbReference>
<dbReference type="Gene3D" id="3.60.10.10">
    <property type="entry name" value="Endonuclease/exonuclease/phosphatase"/>
    <property type="match status" value="1"/>
</dbReference>
<proteinExistence type="predicted"/>
<gene>
    <name evidence="1" type="ORF">GGI25_002365</name>
</gene>
<comment type="caution">
    <text evidence="1">The sequence shown here is derived from an EMBL/GenBank/DDBJ whole genome shotgun (WGS) entry which is preliminary data.</text>
</comment>
<reference evidence="1" key="1">
    <citation type="submission" date="2022-07" db="EMBL/GenBank/DDBJ databases">
        <title>Phylogenomic reconstructions and comparative analyses of Kickxellomycotina fungi.</title>
        <authorList>
            <person name="Reynolds N.K."/>
            <person name="Stajich J.E."/>
            <person name="Barry K."/>
            <person name="Grigoriev I.V."/>
            <person name="Crous P."/>
            <person name="Smith M.E."/>
        </authorList>
    </citation>
    <scope>NUCLEOTIDE SEQUENCE</scope>
    <source>
        <strain evidence="1">NRRL 3115</strain>
    </source>
</reference>
<evidence type="ECO:0008006" key="3">
    <source>
        <dbReference type="Google" id="ProtNLM"/>
    </source>
</evidence>
<dbReference type="InterPro" id="IPR036691">
    <property type="entry name" value="Endo/exonu/phosph_ase_sf"/>
</dbReference>
<name>A0A9W8G3U7_9FUNG</name>
<dbReference type="AlphaFoldDB" id="A0A9W8G3U7"/>